<keyword evidence="2" id="KW-1003">Cell membrane</keyword>
<feature type="transmembrane region" description="Helical" evidence="8">
    <location>
        <begin position="163"/>
        <end position="188"/>
    </location>
</feature>
<evidence type="ECO:0000256" key="4">
    <source>
        <dbReference type="ARBA" id="ARBA00022692"/>
    </source>
</evidence>
<dbReference type="RefSeq" id="WP_018968203.1">
    <property type="nucleotide sequence ID" value="NZ_KB899222.1"/>
</dbReference>
<feature type="transmembrane region" description="Helical" evidence="8">
    <location>
        <begin position="335"/>
        <end position="356"/>
    </location>
</feature>
<dbReference type="PATRIC" id="fig|1122985.7.peg.1533"/>
<evidence type="ECO:0000256" key="8">
    <source>
        <dbReference type="SAM" id="Phobius"/>
    </source>
</evidence>
<accession>A0A069QI24</accession>
<sequence length="401" mass="46068">MSSNITTKAKAFFAKPIFHDRRTILWLWLALSVIAAVLKYNHTDNNFRIFRGVFWHTLQGTSLYTEYPAEYFDVNHYGPFFSLVVAPFALMPIPVGLIFWCIALSLTLYFAVTRSTFSSWQQMFVLWFCSETLLTSLFMQQFNIAIAAIIIACYALIEKERDFWAAFLIVLGTFVKLYGIVGLAFFFFSRHKGKFVLSLLFWGVVLFVAPMIISSPAYVVSQYHEWFVCLVEKNGENLASVAQNISALGMVRRVLGNSEYSDLWLLGPALVLFALPYLRIKQWRNEGFRMTLLASVLLFTVLFSTGSESSSYIIAISGVCVWYFAAPWQRGKADIWLLVFVFMLSSMGSSDLYPRVIKREYIQAYSLKALPCLIVWLKLCWEMMVKNYEPHPQPLSKEQGE</sequence>
<name>A0A069QI24_HOYLO</name>
<feature type="transmembrane region" description="Helical" evidence="8">
    <location>
        <begin position="287"/>
        <end position="305"/>
    </location>
</feature>
<dbReference type="AlphaFoldDB" id="A0A069QI24"/>
<evidence type="ECO:0000313" key="9">
    <source>
        <dbReference type="EMBL" id="KDR52455.1"/>
    </source>
</evidence>
<comment type="subcellular location">
    <subcellularLocation>
        <location evidence="1">Cell membrane</location>
        <topology evidence="1">Multi-pass membrane protein</topology>
    </subcellularLocation>
</comment>
<evidence type="ECO:0000256" key="7">
    <source>
        <dbReference type="ARBA" id="ARBA00024033"/>
    </source>
</evidence>
<dbReference type="eggNOG" id="COG1215">
    <property type="taxonomic scope" value="Bacteria"/>
</dbReference>
<evidence type="ECO:0000256" key="6">
    <source>
        <dbReference type="ARBA" id="ARBA00023136"/>
    </source>
</evidence>
<evidence type="ECO:0000313" key="10">
    <source>
        <dbReference type="Proteomes" id="UP000027442"/>
    </source>
</evidence>
<evidence type="ECO:0000256" key="3">
    <source>
        <dbReference type="ARBA" id="ARBA00022679"/>
    </source>
</evidence>
<feature type="transmembrane region" description="Helical" evidence="8">
    <location>
        <begin position="195"/>
        <end position="213"/>
    </location>
</feature>
<reference evidence="9 10" key="1">
    <citation type="submission" date="2013-08" db="EMBL/GenBank/DDBJ databases">
        <authorList>
            <person name="Weinstock G."/>
            <person name="Sodergren E."/>
            <person name="Wylie T."/>
            <person name="Fulton L."/>
            <person name="Fulton R."/>
            <person name="Fronick C."/>
            <person name="O'Laughlin M."/>
            <person name="Godfrey J."/>
            <person name="Miner T."/>
            <person name="Herter B."/>
            <person name="Appelbaum E."/>
            <person name="Cordes M."/>
            <person name="Lek S."/>
            <person name="Wollam A."/>
            <person name="Pepin K.H."/>
            <person name="Palsikar V.B."/>
            <person name="Mitreva M."/>
            <person name="Wilson R.K."/>
        </authorList>
    </citation>
    <scope>NUCLEOTIDE SEQUENCE [LARGE SCALE GENOMIC DNA]</scope>
    <source>
        <strain evidence="9 10">ATCC 15930</strain>
    </source>
</reference>
<keyword evidence="6 8" id="KW-0472">Membrane</keyword>
<dbReference type="Proteomes" id="UP000027442">
    <property type="component" value="Unassembled WGS sequence"/>
</dbReference>
<comment type="caution">
    <text evidence="9">The sequence shown here is derived from an EMBL/GenBank/DDBJ whole genome shotgun (WGS) entry which is preliminary data.</text>
</comment>
<feature type="transmembrane region" description="Helical" evidence="8">
    <location>
        <begin position="124"/>
        <end position="157"/>
    </location>
</feature>
<evidence type="ECO:0000256" key="5">
    <source>
        <dbReference type="ARBA" id="ARBA00022989"/>
    </source>
</evidence>
<dbReference type="EMBL" id="JNGW01000063">
    <property type="protein sequence ID" value="KDR52455.1"/>
    <property type="molecule type" value="Genomic_DNA"/>
</dbReference>
<proteinExistence type="inferred from homology"/>
<dbReference type="HOGENOM" id="CLU_062612_0_0_10"/>
<keyword evidence="10" id="KW-1185">Reference proteome</keyword>
<feature type="transmembrane region" description="Helical" evidence="8">
    <location>
        <begin position="80"/>
        <end position="112"/>
    </location>
</feature>
<organism evidence="9 10">
    <name type="scientific">Hoylesella loescheii DSM 19665 = JCM 12249 = ATCC 15930</name>
    <dbReference type="NCBI Taxonomy" id="1122985"/>
    <lineage>
        <taxon>Bacteria</taxon>
        <taxon>Pseudomonadati</taxon>
        <taxon>Bacteroidota</taxon>
        <taxon>Bacteroidia</taxon>
        <taxon>Bacteroidales</taxon>
        <taxon>Prevotellaceae</taxon>
        <taxon>Hoylesella</taxon>
    </lineage>
</organism>
<keyword evidence="3" id="KW-0808">Transferase</keyword>
<gene>
    <name evidence="9" type="ORF">HMPREF1991_01475</name>
</gene>
<evidence type="ECO:0008006" key="11">
    <source>
        <dbReference type="Google" id="ProtNLM"/>
    </source>
</evidence>
<evidence type="ECO:0000256" key="1">
    <source>
        <dbReference type="ARBA" id="ARBA00004651"/>
    </source>
</evidence>
<dbReference type="GO" id="GO:0005886">
    <property type="term" value="C:plasma membrane"/>
    <property type="evidence" value="ECO:0007669"/>
    <property type="project" value="UniProtKB-SubCell"/>
</dbReference>
<dbReference type="GO" id="GO:0016758">
    <property type="term" value="F:hexosyltransferase activity"/>
    <property type="evidence" value="ECO:0007669"/>
    <property type="project" value="InterPro"/>
</dbReference>
<keyword evidence="5 8" id="KW-1133">Transmembrane helix</keyword>
<evidence type="ECO:0000256" key="2">
    <source>
        <dbReference type="ARBA" id="ARBA00022475"/>
    </source>
</evidence>
<keyword evidence="4 8" id="KW-0812">Transmembrane</keyword>
<feature type="transmembrane region" description="Helical" evidence="8">
    <location>
        <begin position="263"/>
        <end position="280"/>
    </location>
</feature>
<dbReference type="Pfam" id="PF09594">
    <property type="entry name" value="GT87"/>
    <property type="match status" value="1"/>
</dbReference>
<comment type="similarity">
    <text evidence="7">Belongs to the glycosyltransferase 87 family.</text>
</comment>
<protein>
    <recommendedName>
        <fullName evidence="11">DUF2029 domain-containing protein</fullName>
    </recommendedName>
</protein>
<dbReference type="InterPro" id="IPR018584">
    <property type="entry name" value="GT87"/>
</dbReference>